<dbReference type="PANTHER" id="PTHR13243:SF1">
    <property type="entry name" value="NUCLEOLAR PROTEIN 16"/>
    <property type="match status" value="1"/>
</dbReference>
<evidence type="ECO:0000256" key="5">
    <source>
        <dbReference type="ARBA" id="ARBA00023242"/>
    </source>
</evidence>
<evidence type="ECO:0000256" key="4">
    <source>
        <dbReference type="ARBA" id="ARBA00015522"/>
    </source>
</evidence>
<evidence type="ECO:0000256" key="6">
    <source>
        <dbReference type="SAM" id="MobiDB-lite"/>
    </source>
</evidence>
<feature type="region of interest" description="Disordered" evidence="6">
    <location>
        <begin position="72"/>
        <end position="93"/>
    </location>
</feature>
<gene>
    <name evidence="7" type="ORF">Agabi119p4_3194</name>
</gene>
<sequence length="232" mass="25608">MANPRQRRKTRSSSYRPISVVKNSKRNMKKMPPVRGPKVLQDAWDKSKTTKQNYGNLGLIHSLNPLASGGSEHAVSFENNPSSSTDEVMKGPPVTFGRIIRNEAGEIVQLEMNEDHINTSTRQPTPPTDTDTLSKWTINGGTHEALGTVGAIVRGLECVSVPQTASNTLSFSLSGVGPRTPSAGEVLYLRRLVNKYGDDVERMSRDRRLNPEQRTIGQLRNALRRVDFNGSV</sequence>
<evidence type="ECO:0000256" key="2">
    <source>
        <dbReference type="ARBA" id="ARBA00004604"/>
    </source>
</evidence>
<comment type="subcellular location">
    <subcellularLocation>
        <location evidence="2">Nucleus</location>
        <location evidence="2">Nucleolus</location>
    </subcellularLocation>
</comment>
<evidence type="ECO:0000256" key="1">
    <source>
        <dbReference type="ARBA" id="ARBA00002889"/>
    </source>
</evidence>
<dbReference type="PANTHER" id="PTHR13243">
    <property type="entry name" value="HSPC111 PROTEIN-RELATED"/>
    <property type="match status" value="1"/>
</dbReference>
<reference evidence="7 8" key="1">
    <citation type="journal article" name="Sci. Rep.">
        <title>Telomere-to-telomere assembled and centromere annotated genomes of the two main subspecies of the button mushroom Agaricus bisporus reveal especially polymorphic chromosome ends.</title>
        <authorList>
            <person name="Sonnenberg A.S.M."/>
            <person name="Sedaghat-Telgerd N."/>
            <person name="Lavrijssen B."/>
            <person name="Ohm R.A."/>
            <person name="Hendrickx P.M."/>
            <person name="Scholtmeijer K."/>
            <person name="Baars J.J.P."/>
            <person name="van Peer A."/>
        </authorList>
    </citation>
    <scope>NUCLEOTIDE SEQUENCE [LARGE SCALE GENOMIC DNA]</scope>
    <source>
        <strain evidence="7 8">H119_p4</strain>
    </source>
</reference>
<comment type="function">
    <text evidence="1">Involved in the biogenesis of the 60S ribosomal subunit.</text>
</comment>
<keyword evidence="5" id="KW-0539">Nucleus</keyword>
<dbReference type="OMA" id="MQQTEAD"/>
<dbReference type="Proteomes" id="UP000629468">
    <property type="component" value="Unassembled WGS sequence"/>
</dbReference>
<feature type="compositionally biased region" description="Basic residues" evidence="6">
    <location>
        <begin position="1"/>
        <end position="11"/>
    </location>
</feature>
<comment type="similarity">
    <text evidence="3">Belongs to the NOP16 family.</text>
</comment>
<dbReference type="InterPro" id="IPR019002">
    <property type="entry name" value="Ribosome_biogenesis_Nop16"/>
</dbReference>
<dbReference type="GO" id="GO:0005730">
    <property type="term" value="C:nucleolus"/>
    <property type="evidence" value="ECO:0007669"/>
    <property type="project" value="UniProtKB-SubCell"/>
</dbReference>
<evidence type="ECO:0000256" key="3">
    <source>
        <dbReference type="ARBA" id="ARBA00008479"/>
    </source>
</evidence>
<evidence type="ECO:0000313" key="7">
    <source>
        <dbReference type="EMBL" id="KAF7778849.1"/>
    </source>
</evidence>
<evidence type="ECO:0000313" key="8">
    <source>
        <dbReference type="Proteomes" id="UP000629468"/>
    </source>
</evidence>
<name>A0A8H7F6R0_AGABI</name>
<dbReference type="Pfam" id="PF09420">
    <property type="entry name" value="Nop16"/>
    <property type="match status" value="1"/>
</dbReference>
<feature type="region of interest" description="Disordered" evidence="6">
    <location>
        <begin position="1"/>
        <end position="37"/>
    </location>
</feature>
<feature type="compositionally biased region" description="Polar residues" evidence="6">
    <location>
        <begin position="77"/>
        <end position="86"/>
    </location>
</feature>
<dbReference type="GO" id="GO:0042273">
    <property type="term" value="P:ribosomal large subunit biogenesis"/>
    <property type="evidence" value="ECO:0007669"/>
    <property type="project" value="TreeGrafter"/>
</dbReference>
<protein>
    <recommendedName>
        <fullName evidence="4">Nucleolar protein 16</fullName>
    </recommendedName>
</protein>
<dbReference type="AlphaFoldDB" id="A0A8H7F6R0"/>
<proteinExistence type="inferred from homology"/>
<comment type="caution">
    <text evidence="7">The sequence shown here is derived from an EMBL/GenBank/DDBJ whole genome shotgun (WGS) entry which is preliminary data.</text>
</comment>
<organism evidence="7 8">
    <name type="scientific">Agaricus bisporus var. burnettii</name>
    <dbReference type="NCBI Taxonomy" id="192524"/>
    <lineage>
        <taxon>Eukaryota</taxon>
        <taxon>Fungi</taxon>
        <taxon>Dikarya</taxon>
        <taxon>Basidiomycota</taxon>
        <taxon>Agaricomycotina</taxon>
        <taxon>Agaricomycetes</taxon>
        <taxon>Agaricomycetidae</taxon>
        <taxon>Agaricales</taxon>
        <taxon>Agaricineae</taxon>
        <taxon>Agaricaceae</taxon>
        <taxon>Agaricus</taxon>
    </lineage>
</organism>
<dbReference type="EMBL" id="JABXXO010000004">
    <property type="protein sequence ID" value="KAF7778849.1"/>
    <property type="molecule type" value="Genomic_DNA"/>
</dbReference>
<accession>A0A8H7F6R0</accession>